<dbReference type="Pfam" id="PF01636">
    <property type="entry name" value="APH"/>
    <property type="match status" value="1"/>
</dbReference>
<evidence type="ECO:0000256" key="2">
    <source>
        <dbReference type="ARBA" id="ARBA00022840"/>
    </source>
</evidence>
<name>A0A3E0X527_9GAMM</name>
<accession>A0A3E0X527</accession>
<dbReference type="Gene3D" id="3.30.200.20">
    <property type="entry name" value="Phosphorylase Kinase, domain 1"/>
    <property type="match status" value="1"/>
</dbReference>
<keyword evidence="5" id="KW-1185">Reference proteome</keyword>
<gene>
    <name evidence="4" type="ORF">CAL65_01265</name>
</gene>
<sequence>MQRWLVEECGYAIDTLRPVSGDASFRRYFRASRGSASWVVMDAPPSHERCDEFVRIADCLRSMGLAAPEVLEADLARGFLLLSDQGDRQYLDALGAEPADDLYREALAALARLQTQGEALATTLPIYDESMLLREMRLFPDWLLTRHLGLELSSATTRMLETSFAHLVEVALSQPQVVVHRDYHSRNLMILPDGGPGVLDFQDAVRGPITYDLVSLLRDAYIDWPLERVEAWAVGYLDREGIRDLVGTVDREQWLYWFDLMGLQRHLKVSGIFARLWHRDGKARYLPDIPRVLAYLVQVSERYPQFAGLHRLLVEQVQPAMEAICEP</sequence>
<evidence type="ECO:0000256" key="1">
    <source>
        <dbReference type="ARBA" id="ARBA00022741"/>
    </source>
</evidence>
<comment type="caution">
    <text evidence="4">The sequence shown here is derived from an EMBL/GenBank/DDBJ whole genome shotgun (WGS) entry which is preliminary data.</text>
</comment>
<dbReference type="EMBL" id="NFZW01000001">
    <property type="protein sequence ID" value="RFA39636.1"/>
    <property type="molecule type" value="Genomic_DNA"/>
</dbReference>
<protein>
    <recommendedName>
        <fullName evidence="3">Aminoglycoside phosphotransferase domain-containing protein</fullName>
    </recommendedName>
</protein>
<dbReference type="SUPFAM" id="SSF56112">
    <property type="entry name" value="Protein kinase-like (PK-like)"/>
    <property type="match status" value="1"/>
</dbReference>
<dbReference type="InterPro" id="IPR002575">
    <property type="entry name" value="Aminoglycoside_PTrfase"/>
</dbReference>
<dbReference type="AlphaFoldDB" id="A0A3E0X527"/>
<organism evidence="4 5">
    <name type="scientific">Alkalilimnicola ehrlichii</name>
    <dbReference type="NCBI Taxonomy" id="351052"/>
    <lineage>
        <taxon>Bacteria</taxon>
        <taxon>Pseudomonadati</taxon>
        <taxon>Pseudomonadota</taxon>
        <taxon>Gammaproteobacteria</taxon>
        <taxon>Chromatiales</taxon>
        <taxon>Ectothiorhodospiraceae</taxon>
        <taxon>Alkalilimnicola</taxon>
    </lineage>
</organism>
<feature type="domain" description="Aminoglycoside phosphotransferase" evidence="3">
    <location>
        <begin position="15"/>
        <end position="241"/>
    </location>
</feature>
<dbReference type="GO" id="GO:0005524">
    <property type="term" value="F:ATP binding"/>
    <property type="evidence" value="ECO:0007669"/>
    <property type="project" value="UniProtKB-KW"/>
</dbReference>
<evidence type="ECO:0000259" key="3">
    <source>
        <dbReference type="Pfam" id="PF01636"/>
    </source>
</evidence>
<keyword evidence="1" id="KW-0547">Nucleotide-binding</keyword>
<reference evidence="5" key="1">
    <citation type="submission" date="2017-05" db="EMBL/GenBank/DDBJ databases">
        <authorList>
            <person name="Sharma S."/>
            <person name="Sidhu C."/>
            <person name="Pinnaka A.K."/>
        </authorList>
    </citation>
    <scope>NUCLEOTIDE SEQUENCE [LARGE SCALE GENOMIC DNA]</scope>
    <source>
        <strain evidence="5">AK93</strain>
    </source>
</reference>
<evidence type="ECO:0000313" key="4">
    <source>
        <dbReference type="EMBL" id="RFA39636.1"/>
    </source>
</evidence>
<dbReference type="OrthoDB" id="9809275at2"/>
<dbReference type="Gene3D" id="3.90.1200.10">
    <property type="match status" value="1"/>
</dbReference>
<dbReference type="InterPro" id="IPR011009">
    <property type="entry name" value="Kinase-like_dom_sf"/>
</dbReference>
<proteinExistence type="predicted"/>
<keyword evidence="2" id="KW-0067">ATP-binding</keyword>
<dbReference type="PANTHER" id="PTHR33540:SF1">
    <property type="entry name" value="N-ACETYLMURAMATE_N-ACETYLGLUCOSAMINE KINASE"/>
    <property type="match status" value="1"/>
</dbReference>
<dbReference type="PANTHER" id="PTHR33540">
    <property type="entry name" value="TRNA THREONYLCARBAMOYLADENOSINE BIOSYNTHESIS PROTEIN TSAE"/>
    <property type="match status" value="1"/>
</dbReference>
<dbReference type="Proteomes" id="UP000256763">
    <property type="component" value="Unassembled WGS sequence"/>
</dbReference>
<evidence type="ECO:0000313" key="5">
    <source>
        <dbReference type="Proteomes" id="UP000256763"/>
    </source>
</evidence>